<feature type="domain" description="PAS" evidence="8">
    <location>
        <begin position="2"/>
        <end position="35"/>
    </location>
</feature>
<dbReference type="Pfam" id="PF00512">
    <property type="entry name" value="HisKA"/>
    <property type="match status" value="1"/>
</dbReference>
<dbReference type="PROSITE" id="PS50109">
    <property type="entry name" value="HIS_KIN"/>
    <property type="match status" value="1"/>
</dbReference>
<dbReference type="GO" id="GO:0000155">
    <property type="term" value="F:phosphorelay sensor kinase activity"/>
    <property type="evidence" value="ECO:0007669"/>
    <property type="project" value="InterPro"/>
</dbReference>
<evidence type="ECO:0000259" key="7">
    <source>
        <dbReference type="PROSITE" id="PS50109"/>
    </source>
</evidence>
<dbReference type="InterPro" id="IPR035965">
    <property type="entry name" value="PAS-like_dom_sf"/>
</dbReference>
<accession>A0A3B1BTM4</accession>
<dbReference type="SUPFAM" id="SSF55785">
    <property type="entry name" value="PYP-like sensor domain (PAS domain)"/>
    <property type="match status" value="1"/>
</dbReference>
<dbReference type="InterPro" id="IPR036890">
    <property type="entry name" value="HATPase_C_sf"/>
</dbReference>
<keyword evidence="2" id="KW-0808">Transferase</keyword>
<keyword evidence="4" id="KW-0418">Kinase</keyword>
<evidence type="ECO:0000256" key="3">
    <source>
        <dbReference type="ARBA" id="ARBA00022741"/>
    </source>
</evidence>
<evidence type="ECO:0000256" key="2">
    <source>
        <dbReference type="ARBA" id="ARBA00022679"/>
    </source>
</evidence>
<dbReference type="InterPro" id="IPR000014">
    <property type="entry name" value="PAS"/>
</dbReference>
<evidence type="ECO:0000256" key="1">
    <source>
        <dbReference type="ARBA" id="ARBA00022553"/>
    </source>
</evidence>
<evidence type="ECO:0000256" key="6">
    <source>
        <dbReference type="ARBA" id="ARBA00023012"/>
    </source>
</evidence>
<dbReference type="AlphaFoldDB" id="A0A3B1BTM4"/>
<feature type="domain" description="Histidine kinase" evidence="7">
    <location>
        <begin position="136"/>
        <end position="281"/>
    </location>
</feature>
<proteinExistence type="predicted"/>
<dbReference type="SMART" id="SM00388">
    <property type="entry name" value="HisKA"/>
    <property type="match status" value="1"/>
</dbReference>
<dbReference type="Pfam" id="PF13426">
    <property type="entry name" value="PAS_9"/>
    <property type="match status" value="1"/>
</dbReference>
<dbReference type="InterPro" id="IPR000700">
    <property type="entry name" value="PAS-assoc_C"/>
</dbReference>
<evidence type="ECO:0000256" key="5">
    <source>
        <dbReference type="ARBA" id="ARBA00022840"/>
    </source>
</evidence>
<gene>
    <name evidence="10" type="ORF">MNBD_NITROSPINAE04-515</name>
</gene>
<dbReference type="InterPro" id="IPR003661">
    <property type="entry name" value="HisK_dim/P_dom"/>
</dbReference>
<dbReference type="NCBIfam" id="TIGR00229">
    <property type="entry name" value="sensory_box"/>
    <property type="match status" value="1"/>
</dbReference>
<evidence type="ECO:0000259" key="9">
    <source>
        <dbReference type="PROSITE" id="PS50113"/>
    </source>
</evidence>
<dbReference type="PROSITE" id="PS50113">
    <property type="entry name" value="PAC"/>
    <property type="match status" value="1"/>
</dbReference>
<dbReference type="CDD" id="cd00082">
    <property type="entry name" value="HisKA"/>
    <property type="match status" value="1"/>
</dbReference>
<keyword evidence="3" id="KW-0547">Nucleotide-binding</keyword>
<dbReference type="SUPFAM" id="SSF47384">
    <property type="entry name" value="Homodimeric domain of signal transducing histidine kinase"/>
    <property type="match status" value="1"/>
</dbReference>
<dbReference type="PANTHER" id="PTHR43065:SF10">
    <property type="entry name" value="PEROXIDE STRESS-ACTIVATED HISTIDINE KINASE MAK3"/>
    <property type="match status" value="1"/>
</dbReference>
<organism evidence="10">
    <name type="scientific">hydrothermal vent metagenome</name>
    <dbReference type="NCBI Taxonomy" id="652676"/>
    <lineage>
        <taxon>unclassified sequences</taxon>
        <taxon>metagenomes</taxon>
        <taxon>ecological metagenomes</taxon>
    </lineage>
</organism>
<dbReference type="SUPFAM" id="SSF55874">
    <property type="entry name" value="ATPase domain of HSP90 chaperone/DNA topoisomerase II/histidine kinase"/>
    <property type="match status" value="1"/>
</dbReference>
<dbReference type="GO" id="GO:0005524">
    <property type="term" value="F:ATP binding"/>
    <property type="evidence" value="ECO:0007669"/>
    <property type="project" value="UniProtKB-KW"/>
</dbReference>
<name>A0A3B1BTM4_9ZZZZ</name>
<dbReference type="PANTHER" id="PTHR43065">
    <property type="entry name" value="SENSOR HISTIDINE KINASE"/>
    <property type="match status" value="1"/>
</dbReference>
<keyword evidence="5" id="KW-0067">ATP-binding</keyword>
<evidence type="ECO:0000313" key="10">
    <source>
        <dbReference type="EMBL" id="VAX14848.1"/>
    </source>
</evidence>
<dbReference type="InterPro" id="IPR005467">
    <property type="entry name" value="His_kinase_dom"/>
</dbReference>
<dbReference type="CDD" id="cd00130">
    <property type="entry name" value="PAS"/>
    <property type="match status" value="1"/>
</dbReference>
<keyword evidence="6" id="KW-0902">Two-component regulatory system</keyword>
<protein>
    <recommendedName>
        <fullName evidence="11">PAS domain S-box protein</fullName>
    </recommendedName>
</protein>
<keyword evidence="1" id="KW-0597">Phosphoprotein</keyword>
<dbReference type="Gene3D" id="3.30.450.20">
    <property type="entry name" value="PAS domain"/>
    <property type="match status" value="1"/>
</dbReference>
<dbReference type="Gene3D" id="1.10.287.130">
    <property type="match status" value="1"/>
</dbReference>
<evidence type="ECO:0008006" key="11">
    <source>
        <dbReference type="Google" id="ProtNLM"/>
    </source>
</evidence>
<feature type="non-terminal residue" evidence="10">
    <location>
        <position position="281"/>
    </location>
</feature>
<sequence>MTESFYKKLLDNVSDLIWAINMEGRFMYINDNIKEWGYDKDELIGKPFVDILNTRRIGKRESEISMLGMSQTFEMEIIDKRGKTHKVIVKSSPLQGDKGDIIGVMGIIRDVTEMQLLEQKLKNEERMASLGLLATGIAHEIRNPLSSVKMNLAILKQRLKPEGVDIEHFEIAQEEVANLEYIVTELLDYAKPIKLDLVRLDLAKAIEDALTTIKGDYQRKKISIHTSFDSEAPMALIDEVKMHQVLLNILLNAVQASDSGSRIEVITQFINTPPEKLRIIV</sequence>
<dbReference type="InterPro" id="IPR036097">
    <property type="entry name" value="HisK_dim/P_sf"/>
</dbReference>
<evidence type="ECO:0000256" key="4">
    <source>
        <dbReference type="ARBA" id="ARBA00022777"/>
    </source>
</evidence>
<reference evidence="10" key="1">
    <citation type="submission" date="2018-06" db="EMBL/GenBank/DDBJ databases">
        <authorList>
            <person name="Zhirakovskaya E."/>
        </authorList>
    </citation>
    <scope>NUCLEOTIDE SEQUENCE</scope>
</reference>
<dbReference type="EMBL" id="UOGA01000020">
    <property type="protein sequence ID" value="VAX14848.1"/>
    <property type="molecule type" value="Genomic_DNA"/>
</dbReference>
<feature type="domain" description="PAC" evidence="9">
    <location>
        <begin position="71"/>
        <end position="123"/>
    </location>
</feature>
<evidence type="ECO:0000259" key="8">
    <source>
        <dbReference type="PROSITE" id="PS50112"/>
    </source>
</evidence>
<dbReference type="PROSITE" id="PS50112">
    <property type="entry name" value="PAS"/>
    <property type="match status" value="1"/>
</dbReference>
<dbReference type="SMART" id="SM00091">
    <property type="entry name" value="PAS"/>
    <property type="match status" value="1"/>
</dbReference>
<dbReference type="Gene3D" id="3.30.565.10">
    <property type="entry name" value="Histidine kinase-like ATPase, C-terminal domain"/>
    <property type="match status" value="1"/>
</dbReference>